<evidence type="ECO:0000313" key="17">
    <source>
        <dbReference type="EMBL" id="KIW02821.1"/>
    </source>
</evidence>
<evidence type="ECO:0000256" key="10">
    <source>
        <dbReference type="ARBA" id="ARBA00023239"/>
    </source>
</evidence>
<dbReference type="PIRSF" id="PIRSF036565">
    <property type="entry name" value="Pyruvt_ip_decrb"/>
    <property type="match status" value="1"/>
</dbReference>
<dbReference type="InterPro" id="IPR047214">
    <property type="entry name" value="TPP_PDC_IPDC"/>
</dbReference>
<dbReference type="FunFam" id="3.40.50.970:FF:000019">
    <property type="entry name" value="Pyruvate decarboxylase isozyme"/>
    <property type="match status" value="1"/>
</dbReference>
<feature type="binding site" evidence="12">
    <location>
        <position position="484"/>
    </location>
    <ligand>
        <name>Mg(2+)</name>
        <dbReference type="ChEBI" id="CHEBI:18420"/>
    </ligand>
</feature>
<dbReference type="InterPro" id="IPR011766">
    <property type="entry name" value="TPP_enzyme_TPP-bd"/>
</dbReference>
<dbReference type="InterPro" id="IPR012000">
    <property type="entry name" value="Thiamin_PyroP_enz_cen_dom"/>
</dbReference>
<evidence type="ECO:0000256" key="2">
    <source>
        <dbReference type="ARBA" id="ARBA00001964"/>
    </source>
</evidence>
<organism evidence="17 18">
    <name type="scientific">Verruconis gallopava</name>
    <dbReference type="NCBI Taxonomy" id="253628"/>
    <lineage>
        <taxon>Eukaryota</taxon>
        <taxon>Fungi</taxon>
        <taxon>Dikarya</taxon>
        <taxon>Ascomycota</taxon>
        <taxon>Pezizomycotina</taxon>
        <taxon>Dothideomycetes</taxon>
        <taxon>Pleosporomycetidae</taxon>
        <taxon>Venturiales</taxon>
        <taxon>Sympoventuriaceae</taxon>
        <taxon>Verruconis</taxon>
    </lineage>
</organism>
<dbReference type="OrthoDB" id="3970464at2759"/>
<protein>
    <recommendedName>
        <fullName evidence="5">Pyruvate decarboxylase</fullName>
        <ecNumber evidence="4">4.1.1.1</ecNumber>
    </recommendedName>
</protein>
<evidence type="ECO:0000256" key="5">
    <source>
        <dbReference type="ARBA" id="ARBA00014422"/>
    </source>
</evidence>
<dbReference type="GO" id="GO:0005829">
    <property type="term" value="C:cytosol"/>
    <property type="evidence" value="ECO:0007669"/>
    <property type="project" value="TreeGrafter"/>
</dbReference>
<evidence type="ECO:0000259" key="16">
    <source>
        <dbReference type="Pfam" id="PF02776"/>
    </source>
</evidence>
<evidence type="ECO:0000256" key="7">
    <source>
        <dbReference type="ARBA" id="ARBA00022793"/>
    </source>
</evidence>
<sequence length="575" mass="63501">MALDIRTSELKEPVNVSEYLFRRLYEVGIRSIHGVPGDYNLAALDYIPKSGLKWVGNANELNAGYAADGYARIKGMAALVTTFGVGELSAANAIAGAYSEYVPIVHIVGYPSVASQRDGALLHHTLGNGDFTVFQKIFSNISCAVSMLNDPHEAAMLIDNAIRECYIHSRPVYISLPTDMAQKKIEGARLKTPIDLSFKPNDPDAEDYVVDVITKYLKDAQNPVILLDACTIRHHAGDVANEFIKASELPVFVTPMGKGGVDETLPNYGGVYAGSGSNEGVAKRVESSDLVLTLGAIKSDFNTAGFSYKISQLKTIDFHTYTTKVRYSEYPGVRMNGVLKKLTQKLKEGLKLNVHLGSHEPSNEMPQREKDSLESTINHSWLWPRLGQWLQAGDIIITETGTSNFGIWNTRFPKDVKAISQVLWGSIGYATGATQGAALAAKEMGIKRSILWTGDGSFQLTAQAVSDMLRNKLSPYIFVICNDGYTIERFIHGWDAEYNDVQPWKYKDLPAAFGGRTEEFETFAVRTRDELDKLFEDDDFSTPNGKLKFIEVYMPKEDAPETLKMTAESAAKRNA</sequence>
<dbReference type="InterPro" id="IPR012110">
    <property type="entry name" value="PDC/IPDC-like"/>
</dbReference>
<evidence type="ECO:0000256" key="3">
    <source>
        <dbReference type="ARBA" id="ARBA00007812"/>
    </source>
</evidence>
<evidence type="ECO:0000259" key="15">
    <source>
        <dbReference type="Pfam" id="PF02775"/>
    </source>
</evidence>
<dbReference type="AlphaFoldDB" id="A0A0D1XKG5"/>
<dbReference type="GO" id="GO:0004737">
    <property type="term" value="F:pyruvate decarboxylase activity"/>
    <property type="evidence" value="ECO:0007669"/>
    <property type="project" value="UniProtKB-EC"/>
</dbReference>
<feature type="binding site" evidence="11">
    <location>
        <position position="488"/>
    </location>
    <ligand>
        <name>pyruvate</name>
        <dbReference type="ChEBI" id="CHEBI:15361"/>
        <label>1</label>
        <note>substrate; ligand shared between two neighboring subunits</note>
    </ligand>
</feature>
<name>A0A0D1XKG5_9PEZI</name>
<dbReference type="GeneID" id="27313852"/>
<keyword evidence="6 12" id="KW-0479">Metal-binding</keyword>
<accession>A0A0D1XKG5</accession>
<dbReference type="InterPro" id="IPR047213">
    <property type="entry name" value="TPP_PYR_PDC_IPDC-like"/>
</dbReference>
<dbReference type="GO" id="GO:0000287">
    <property type="term" value="F:magnesium ion binding"/>
    <property type="evidence" value="ECO:0007669"/>
    <property type="project" value="InterPro"/>
</dbReference>
<evidence type="ECO:0000256" key="1">
    <source>
        <dbReference type="ARBA" id="ARBA00001041"/>
    </source>
</evidence>
<feature type="binding site" evidence="11">
    <location>
        <position position="166"/>
    </location>
    <ligand>
        <name>pyruvate</name>
        <dbReference type="ChEBI" id="CHEBI:15361"/>
        <label>2</label>
        <note>allosteric activator</note>
    </ligand>
</feature>
<comment type="similarity">
    <text evidence="3 13">Belongs to the TPP enzyme family.</text>
</comment>
<feature type="domain" description="Thiamine pyrophosphate enzyme TPP-binding" evidence="15">
    <location>
        <begin position="411"/>
        <end position="534"/>
    </location>
</feature>
<keyword evidence="9 13" id="KW-0786">Thiamine pyrophosphate</keyword>
<dbReference type="SUPFAM" id="SSF52467">
    <property type="entry name" value="DHS-like NAD/FAD-binding domain"/>
    <property type="match status" value="1"/>
</dbReference>
<comment type="catalytic activity">
    <reaction evidence="1">
        <text>a 2-oxocarboxylate + H(+) = an aldehyde + CO2</text>
        <dbReference type="Rhea" id="RHEA:11628"/>
        <dbReference type="ChEBI" id="CHEBI:15378"/>
        <dbReference type="ChEBI" id="CHEBI:16526"/>
        <dbReference type="ChEBI" id="CHEBI:17478"/>
        <dbReference type="ChEBI" id="CHEBI:35179"/>
        <dbReference type="EC" id="4.1.1.1"/>
    </reaction>
</comment>
<comment type="cofactor">
    <cofactor evidence="2">
        <name>thiamine diphosphate</name>
        <dbReference type="ChEBI" id="CHEBI:58937"/>
    </cofactor>
</comment>
<feature type="binding site" evidence="11">
    <location>
        <position position="124"/>
    </location>
    <ligand>
        <name>pyruvate</name>
        <dbReference type="ChEBI" id="CHEBI:15361"/>
        <label>1</label>
        <note>substrate; ligand shared between two neighboring subunits</note>
    </ligand>
</feature>
<proteinExistence type="inferred from homology"/>
<feature type="binding site" evidence="11">
    <location>
        <position position="38"/>
    </location>
    <ligand>
        <name>pyruvate</name>
        <dbReference type="ChEBI" id="CHEBI:15361"/>
        <label>1</label>
        <note>substrate; ligand shared between two neighboring subunits</note>
    </ligand>
</feature>
<evidence type="ECO:0000256" key="6">
    <source>
        <dbReference type="ARBA" id="ARBA00022723"/>
    </source>
</evidence>
<dbReference type="InParanoid" id="A0A0D1XKG5"/>
<evidence type="ECO:0000313" key="18">
    <source>
        <dbReference type="Proteomes" id="UP000053259"/>
    </source>
</evidence>
<keyword evidence="18" id="KW-1185">Reference proteome</keyword>
<dbReference type="Pfam" id="PF02775">
    <property type="entry name" value="TPP_enzyme_C"/>
    <property type="match status" value="1"/>
</dbReference>
<dbReference type="Gene3D" id="3.40.50.1220">
    <property type="entry name" value="TPP-binding domain"/>
    <property type="match status" value="1"/>
</dbReference>
<dbReference type="InterPro" id="IPR029035">
    <property type="entry name" value="DHS-like_NAD/FAD-binding_dom"/>
</dbReference>
<dbReference type="VEuPathDB" id="FungiDB:PV09_05879"/>
<dbReference type="HOGENOM" id="CLU_013748_0_2_1"/>
<evidence type="ECO:0000256" key="8">
    <source>
        <dbReference type="ARBA" id="ARBA00022842"/>
    </source>
</evidence>
<keyword evidence="7" id="KW-0210">Decarboxylase</keyword>
<dbReference type="Pfam" id="PF00205">
    <property type="entry name" value="TPP_enzyme_M"/>
    <property type="match status" value="1"/>
</dbReference>
<reference evidence="17 18" key="1">
    <citation type="submission" date="2015-01" db="EMBL/GenBank/DDBJ databases">
        <title>The Genome Sequence of Ochroconis gallopava CBS43764.</title>
        <authorList>
            <consortium name="The Broad Institute Genomics Platform"/>
            <person name="Cuomo C."/>
            <person name="de Hoog S."/>
            <person name="Gorbushina A."/>
            <person name="Stielow B."/>
            <person name="Teixiera M."/>
            <person name="Abouelleil A."/>
            <person name="Chapman S.B."/>
            <person name="Priest M."/>
            <person name="Young S.K."/>
            <person name="Wortman J."/>
            <person name="Nusbaum C."/>
            <person name="Birren B."/>
        </authorList>
    </citation>
    <scope>NUCLEOTIDE SEQUENCE [LARGE SCALE GENOMIC DNA]</scope>
    <source>
        <strain evidence="17 18">CBS 43764</strain>
    </source>
</reference>
<feature type="binding site" evidence="12">
    <location>
        <position position="455"/>
    </location>
    <ligand>
        <name>Mg(2+)</name>
        <dbReference type="ChEBI" id="CHEBI:18420"/>
    </ligand>
</feature>
<comment type="cofactor">
    <cofactor evidence="12">
        <name>Mg(2+)</name>
        <dbReference type="ChEBI" id="CHEBI:18420"/>
    </cofactor>
    <text evidence="12">Binds 1 Mg(2+) per subunit.</text>
</comment>
<dbReference type="GO" id="GO:0030976">
    <property type="term" value="F:thiamine pyrophosphate binding"/>
    <property type="evidence" value="ECO:0007669"/>
    <property type="project" value="InterPro"/>
</dbReference>
<evidence type="ECO:0000256" key="12">
    <source>
        <dbReference type="PIRSR" id="PIRSR036565-2"/>
    </source>
</evidence>
<dbReference type="EC" id="4.1.1.1" evidence="4"/>
<gene>
    <name evidence="17" type="ORF">PV09_05879</name>
</gene>
<dbReference type="GO" id="GO:0005634">
    <property type="term" value="C:nucleus"/>
    <property type="evidence" value="ECO:0007669"/>
    <property type="project" value="TreeGrafter"/>
</dbReference>
<dbReference type="STRING" id="253628.A0A0D1XKG5"/>
<dbReference type="InterPro" id="IPR029061">
    <property type="entry name" value="THDP-binding"/>
</dbReference>
<feature type="domain" description="Thiamine pyrophosphate enzyme N-terminal TPP-binding" evidence="16">
    <location>
        <begin position="15"/>
        <end position="120"/>
    </location>
</feature>
<feature type="domain" description="Thiamine pyrophosphate enzyme central" evidence="14">
    <location>
        <begin position="212"/>
        <end position="342"/>
    </location>
</feature>
<evidence type="ECO:0000256" key="4">
    <source>
        <dbReference type="ARBA" id="ARBA00013202"/>
    </source>
</evidence>
<dbReference type="Pfam" id="PF02776">
    <property type="entry name" value="TPP_enzyme_N"/>
    <property type="match status" value="1"/>
</dbReference>
<dbReference type="EMBL" id="KN847547">
    <property type="protein sequence ID" value="KIW02821.1"/>
    <property type="molecule type" value="Genomic_DNA"/>
</dbReference>
<dbReference type="Proteomes" id="UP000053259">
    <property type="component" value="Unassembled WGS sequence"/>
</dbReference>
<evidence type="ECO:0000256" key="9">
    <source>
        <dbReference type="ARBA" id="ARBA00023052"/>
    </source>
</evidence>
<evidence type="ECO:0000256" key="13">
    <source>
        <dbReference type="RuleBase" id="RU362132"/>
    </source>
</evidence>
<dbReference type="RefSeq" id="XP_016212690.1">
    <property type="nucleotide sequence ID" value="XM_016359441.1"/>
</dbReference>
<dbReference type="GO" id="GO:0000949">
    <property type="term" value="P:aromatic amino acid family catabolic process to alcohol via Ehrlich pathway"/>
    <property type="evidence" value="ECO:0007669"/>
    <property type="project" value="TreeGrafter"/>
</dbReference>
<dbReference type="FunFam" id="3.40.50.970:FF:000024">
    <property type="entry name" value="Pyruvate decarboxylase isozyme"/>
    <property type="match status" value="1"/>
</dbReference>
<evidence type="ECO:0000259" key="14">
    <source>
        <dbReference type="Pfam" id="PF00205"/>
    </source>
</evidence>
<dbReference type="PANTHER" id="PTHR43452:SF30">
    <property type="entry name" value="PYRUVATE DECARBOXYLASE ISOZYME 1-RELATED"/>
    <property type="match status" value="1"/>
</dbReference>
<keyword evidence="10" id="KW-0456">Lyase</keyword>
<dbReference type="InterPro" id="IPR012001">
    <property type="entry name" value="Thiamin_PyroP_enz_TPP-bd_dom"/>
</dbReference>
<dbReference type="SUPFAM" id="SSF52518">
    <property type="entry name" value="Thiamin diphosphate-binding fold (THDP-binding)"/>
    <property type="match status" value="2"/>
</dbReference>
<keyword evidence="8 12" id="KW-0460">Magnesium</keyword>
<dbReference type="CDD" id="cd02005">
    <property type="entry name" value="TPP_PDC_IPDC"/>
    <property type="match status" value="1"/>
</dbReference>
<dbReference type="FunCoup" id="A0A0D1XKG5">
    <property type="interactions" value="932"/>
</dbReference>
<dbReference type="PANTHER" id="PTHR43452">
    <property type="entry name" value="PYRUVATE DECARBOXYLASE"/>
    <property type="match status" value="1"/>
</dbReference>
<dbReference type="Gene3D" id="3.40.50.970">
    <property type="match status" value="2"/>
</dbReference>
<dbReference type="CDD" id="cd07038">
    <property type="entry name" value="TPP_PYR_PDC_IPDC_like"/>
    <property type="match status" value="1"/>
</dbReference>
<feature type="binding site" evidence="12">
    <location>
        <position position="482"/>
    </location>
    <ligand>
        <name>Mg(2+)</name>
        <dbReference type="ChEBI" id="CHEBI:18420"/>
    </ligand>
</feature>
<evidence type="ECO:0000256" key="11">
    <source>
        <dbReference type="PIRSR" id="PIRSR036565-1"/>
    </source>
</evidence>